<dbReference type="OrthoDB" id="432645at2759"/>
<dbReference type="InParanoid" id="H2B110"/>
<dbReference type="AlphaFoldDB" id="H2B110"/>
<dbReference type="Pfam" id="PF01245">
    <property type="entry name" value="Ribosomal_L19"/>
    <property type="match status" value="1"/>
</dbReference>
<dbReference type="eggNOG" id="KOG1698">
    <property type="taxonomic scope" value="Eukaryota"/>
</dbReference>
<dbReference type="PANTHER" id="PTHR15680:SF9">
    <property type="entry name" value="LARGE RIBOSOMAL SUBUNIT PROTEIN BL19M"/>
    <property type="match status" value="1"/>
</dbReference>
<dbReference type="InterPro" id="IPR008991">
    <property type="entry name" value="Translation_prot_SH3-like_sf"/>
</dbReference>
<keyword evidence="2" id="KW-0689">Ribosomal protein</keyword>
<dbReference type="Proteomes" id="UP000005220">
    <property type="component" value="Chromosome 10"/>
</dbReference>
<dbReference type="GO" id="GO:0005762">
    <property type="term" value="C:mitochondrial large ribosomal subunit"/>
    <property type="evidence" value="ECO:0007669"/>
    <property type="project" value="EnsemblFungi"/>
</dbReference>
<keyword evidence="3" id="KW-0687">Ribonucleoprotein</keyword>
<sequence>MLSVVGIGRRCFQTVSKGKKMIPVYPGFERTVKNRNALLSQVSKEDVVSKLDPQGWRRKLLHPEEASKGNSTMLKVGDVVKIIYDKNKCSNENFVGYILSVDKKVNIQDSSLLLRNQISNTFVELRVPIFSPLVERIDVLRKTDGLKKRNKHYYIRGTKLDVGNLETKLRKQQQRHHI</sequence>
<name>H2B110_KAZAF</name>
<keyword evidence="5" id="KW-1185">Reference proteome</keyword>
<dbReference type="GeneID" id="13883959"/>
<dbReference type="GO" id="GO:0003735">
    <property type="term" value="F:structural constituent of ribosome"/>
    <property type="evidence" value="ECO:0007669"/>
    <property type="project" value="EnsemblFungi"/>
</dbReference>
<evidence type="ECO:0000256" key="2">
    <source>
        <dbReference type="ARBA" id="ARBA00022980"/>
    </source>
</evidence>
<dbReference type="FunCoup" id="H2B110">
    <property type="interactions" value="337"/>
</dbReference>
<reference evidence="4 5" key="1">
    <citation type="journal article" date="2011" name="Proc. Natl. Acad. Sci. U.S.A.">
        <title>Evolutionary erosion of yeast sex chromosomes by mating-type switching accidents.</title>
        <authorList>
            <person name="Gordon J.L."/>
            <person name="Armisen D."/>
            <person name="Proux-Wera E."/>
            <person name="Oheigeartaigh S.S."/>
            <person name="Byrne K.P."/>
            <person name="Wolfe K.H."/>
        </authorList>
    </citation>
    <scope>NUCLEOTIDE SEQUENCE [LARGE SCALE GENOMIC DNA]</scope>
    <source>
        <strain evidence="5">ATCC 22294 / BCRC 22015 / CBS 2517 / CECT 1963 / NBRC 1671 / NRRL Y-8276</strain>
    </source>
</reference>
<dbReference type="EMBL" id="HE650830">
    <property type="protein sequence ID" value="CCF60310.1"/>
    <property type="molecule type" value="Genomic_DNA"/>
</dbReference>
<comment type="similarity">
    <text evidence="1">Belongs to the bacterial ribosomal protein bL19 family.</text>
</comment>
<organism evidence="4 5">
    <name type="scientific">Kazachstania africana (strain ATCC 22294 / BCRC 22015 / CBS 2517 / CECT 1963 / NBRC 1671 / NRRL Y-8276)</name>
    <name type="common">Yeast</name>
    <name type="synonym">Kluyveromyces africanus</name>
    <dbReference type="NCBI Taxonomy" id="1071382"/>
    <lineage>
        <taxon>Eukaryota</taxon>
        <taxon>Fungi</taxon>
        <taxon>Dikarya</taxon>
        <taxon>Ascomycota</taxon>
        <taxon>Saccharomycotina</taxon>
        <taxon>Saccharomycetes</taxon>
        <taxon>Saccharomycetales</taxon>
        <taxon>Saccharomycetaceae</taxon>
        <taxon>Kazachstania</taxon>
    </lineage>
</organism>
<dbReference type="InterPro" id="IPR001857">
    <property type="entry name" value="Ribosomal_bL19"/>
</dbReference>
<dbReference type="Gene3D" id="2.30.30.790">
    <property type="match status" value="1"/>
</dbReference>
<accession>H2B110</accession>
<dbReference type="GO" id="GO:0006412">
    <property type="term" value="P:translation"/>
    <property type="evidence" value="ECO:0007669"/>
    <property type="project" value="InterPro"/>
</dbReference>
<evidence type="ECO:0000313" key="4">
    <source>
        <dbReference type="EMBL" id="CCF60310.1"/>
    </source>
</evidence>
<gene>
    <name evidence="4" type="primary">KAFR0J02460</name>
    <name evidence="4" type="ORF">KAFR_0J02460</name>
</gene>
<dbReference type="STRING" id="1071382.H2B110"/>
<dbReference type="InterPro" id="IPR038657">
    <property type="entry name" value="Ribosomal_bL19_sf"/>
</dbReference>
<dbReference type="PANTHER" id="PTHR15680">
    <property type="entry name" value="RIBOSOMAL PROTEIN L19"/>
    <property type="match status" value="1"/>
</dbReference>
<proteinExistence type="inferred from homology"/>
<evidence type="ECO:0000256" key="3">
    <source>
        <dbReference type="ARBA" id="ARBA00023274"/>
    </source>
</evidence>
<dbReference type="KEGG" id="kaf:KAFR_0J02460"/>
<dbReference type="HOGENOM" id="CLU_076387_2_0_1"/>
<dbReference type="SUPFAM" id="SSF50104">
    <property type="entry name" value="Translation proteins SH3-like domain"/>
    <property type="match status" value="1"/>
</dbReference>
<protein>
    <recommendedName>
        <fullName evidence="6">KOW domain-containing protein</fullName>
    </recommendedName>
</protein>
<evidence type="ECO:0000256" key="1">
    <source>
        <dbReference type="ARBA" id="ARBA00005781"/>
    </source>
</evidence>
<evidence type="ECO:0008006" key="6">
    <source>
        <dbReference type="Google" id="ProtNLM"/>
    </source>
</evidence>
<evidence type="ECO:0000313" key="5">
    <source>
        <dbReference type="Proteomes" id="UP000005220"/>
    </source>
</evidence>
<dbReference type="RefSeq" id="XP_003959445.1">
    <property type="nucleotide sequence ID" value="XM_003959396.1"/>
</dbReference>